<organism evidence="1 2">
    <name type="scientific">Botryotinia fuckeliana (strain T4)</name>
    <name type="common">Noble rot fungus</name>
    <name type="synonym">Botrytis cinerea</name>
    <dbReference type="NCBI Taxonomy" id="999810"/>
    <lineage>
        <taxon>Eukaryota</taxon>
        <taxon>Fungi</taxon>
        <taxon>Dikarya</taxon>
        <taxon>Ascomycota</taxon>
        <taxon>Pezizomycotina</taxon>
        <taxon>Leotiomycetes</taxon>
        <taxon>Helotiales</taxon>
        <taxon>Sclerotiniaceae</taxon>
        <taxon>Botrytis</taxon>
    </lineage>
</organism>
<sequence length="51" mass="5899">MSNNWNTDTRGKSLPPNIIAHSNIRNEHSNLGVLINFSSEYFMFMKLKDQS</sequence>
<protein>
    <submittedName>
        <fullName evidence="1">Uncharacterized protein</fullName>
    </submittedName>
</protein>
<accession>G2XNC9</accession>
<dbReference type="EMBL" id="FQ790245">
    <property type="protein sequence ID" value="CCD42385.1"/>
    <property type="molecule type" value="Genomic_DNA"/>
</dbReference>
<gene>
    <name evidence="1" type="ORF">BofuT4_uP015130.1</name>
</gene>
<reference evidence="2" key="1">
    <citation type="journal article" date="2011" name="PLoS Genet.">
        <title>Genomic analysis of the necrotrophic fungal pathogens Sclerotinia sclerotiorum and Botrytis cinerea.</title>
        <authorList>
            <person name="Amselem J."/>
            <person name="Cuomo C.A."/>
            <person name="van Kan J.A."/>
            <person name="Viaud M."/>
            <person name="Benito E.P."/>
            <person name="Couloux A."/>
            <person name="Coutinho P.M."/>
            <person name="de Vries R.P."/>
            <person name="Dyer P.S."/>
            <person name="Fillinger S."/>
            <person name="Fournier E."/>
            <person name="Gout L."/>
            <person name="Hahn M."/>
            <person name="Kohn L."/>
            <person name="Lapalu N."/>
            <person name="Plummer K.M."/>
            <person name="Pradier J.M."/>
            <person name="Quevillon E."/>
            <person name="Sharon A."/>
            <person name="Simon A."/>
            <person name="ten Have A."/>
            <person name="Tudzynski B."/>
            <person name="Tudzynski P."/>
            <person name="Wincker P."/>
            <person name="Andrew M."/>
            <person name="Anthouard V."/>
            <person name="Beever R.E."/>
            <person name="Beffa R."/>
            <person name="Benoit I."/>
            <person name="Bouzid O."/>
            <person name="Brault B."/>
            <person name="Chen Z."/>
            <person name="Choquer M."/>
            <person name="Collemare J."/>
            <person name="Cotton P."/>
            <person name="Danchin E.G."/>
            <person name="Da Silva C."/>
            <person name="Gautier A."/>
            <person name="Giraud C."/>
            <person name="Giraud T."/>
            <person name="Gonzalez C."/>
            <person name="Grossetete S."/>
            <person name="Guldener U."/>
            <person name="Henrissat B."/>
            <person name="Howlett B.J."/>
            <person name="Kodira C."/>
            <person name="Kretschmer M."/>
            <person name="Lappartient A."/>
            <person name="Leroch M."/>
            <person name="Levis C."/>
            <person name="Mauceli E."/>
            <person name="Neuveglise C."/>
            <person name="Oeser B."/>
            <person name="Pearson M."/>
            <person name="Poulain J."/>
            <person name="Poussereau N."/>
            <person name="Quesneville H."/>
            <person name="Rascle C."/>
            <person name="Schumacher J."/>
            <person name="Segurens B."/>
            <person name="Sexton A."/>
            <person name="Silva E."/>
            <person name="Sirven C."/>
            <person name="Soanes D.M."/>
            <person name="Talbot N.J."/>
            <person name="Templeton M."/>
            <person name="Yandava C."/>
            <person name="Yarden O."/>
            <person name="Zeng Q."/>
            <person name="Rollins J.A."/>
            <person name="Lebrun M.H."/>
            <person name="Dickman M."/>
        </authorList>
    </citation>
    <scope>NUCLEOTIDE SEQUENCE [LARGE SCALE GENOMIC DNA]</scope>
    <source>
        <strain evidence="2">T4</strain>
    </source>
</reference>
<proteinExistence type="predicted"/>
<evidence type="ECO:0000313" key="1">
    <source>
        <dbReference type="EMBL" id="CCD42385.1"/>
    </source>
</evidence>
<dbReference type="AlphaFoldDB" id="G2XNC9"/>
<dbReference type="HOGENOM" id="CLU_3106029_0_0_1"/>
<evidence type="ECO:0000313" key="2">
    <source>
        <dbReference type="Proteomes" id="UP000008177"/>
    </source>
</evidence>
<name>G2XNC9_BOTF4</name>
<dbReference type="InParanoid" id="G2XNC9"/>
<dbReference type="Proteomes" id="UP000008177">
    <property type="component" value="Unplaced contigs"/>
</dbReference>